<dbReference type="Proteomes" id="UP000475325">
    <property type="component" value="Unassembled WGS sequence"/>
</dbReference>
<accession>A0A7C8NKL3</accession>
<feature type="compositionally biased region" description="Basic and acidic residues" evidence="1">
    <location>
        <begin position="274"/>
        <end position="284"/>
    </location>
</feature>
<gene>
    <name evidence="2" type="ORF">TWF102_011485</name>
    <name evidence="3" type="ORF">TWF703_005889</name>
</gene>
<dbReference type="EMBL" id="WIQZ01000031">
    <property type="protein sequence ID" value="KAF3135794.1"/>
    <property type="molecule type" value="Genomic_DNA"/>
</dbReference>
<evidence type="ECO:0000313" key="2">
    <source>
        <dbReference type="EMBL" id="KAF3107999.1"/>
    </source>
</evidence>
<proteinExistence type="predicted"/>
<reference evidence="4 5" key="1">
    <citation type="submission" date="2019-06" db="EMBL/GenBank/DDBJ databases">
        <authorList>
            <person name="Palmer J.M."/>
        </authorList>
    </citation>
    <scope>NUCLEOTIDE SEQUENCE [LARGE SCALE GENOMIC DNA]</scope>
    <source>
        <strain evidence="2 4">TWF102</strain>
        <strain evidence="3 5">TWF703</strain>
    </source>
</reference>
<evidence type="ECO:0000313" key="4">
    <source>
        <dbReference type="Proteomes" id="UP000475325"/>
    </source>
</evidence>
<dbReference type="EMBL" id="WIQW01000009">
    <property type="protein sequence ID" value="KAF3107999.1"/>
    <property type="molecule type" value="Genomic_DNA"/>
</dbReference>
<evidence type="ECO:0000256" key="1">
    <source>
        <dbReference type="SAM" id="MobiDB-lite"/>
    </source>
</evidence>
<organism evidence="3 5">
    <name type="scientific">Orbilia oligospora</name>
    <name type="common">Nematode-trapping fungus</name>
    <name type="synonym">Arthrobotrys oligospora</name>
    <dbReference type="NCBI Taxonomy" id="2813651"/>
    <lineage>
        <taxon>Eukaryota</taxon>
        <taxon>Fungi</taxon>
        <taxon>Dikarya</taxon>
        <taxon>Ascomycota</taxon>
        <taxon>Pezizomycotina</taxon>
        <taxon>Orbiliomycetes</taxon>
        <taxon>Orbiliales</taxon>
        <taxon>Orbiliaceae</taxon>
        <taxon>Orbilia</taxon>
    </lineage>
</organism>
<dbReference type="Proteomes" id="UP000480548">
    <property type="component" value="Unassembled WGS sequence"/>
</dbReference>
<feature type="region of interest" description="Disordered" evidence="1">
    <location>
        <begin position="256"/>
        <end position="284"/>
    </location>
</feature>
<dbReference type="AlphaFoldDB" id="A0A7C8NKL3"/>
<comment type="caution">
    <text evidence="3">The sequence shown here is derived from an EMBL/GenBank/DDBJ whole genome shotgun (WGS) entry which is preliminary data.</text>
</comment>
<name>A0A7C8NKL3_ORBOL</name>
<evidence type="ECO:0000313" key="3">
    <source>
        <dbReference type="EMBL" id="KAF3135794.1"/>
    </source>
</evidence>
<evidence type="ECO:0000313" key="5">
    <source>
        <dbReference type="Proteomes" id="UP000480548"/>
    </source>
</evidence>
<protein>
    <submittedName>
        <fullName evidence="3">Uncharacterized protein</fullName>
    </submittedName>
</protein>
<feature type="region of interest" description="Disordered" evidence="1">
    <location>
        <begin position="350"/>
        <end position="391"/>
    </location>
</feature>
<sequence length="629" mass="69073">MDKVVARRASDEGKEERLAAKGVELLGADAFLFEWRVYRELSKGRWDATEATTTEIAALRAKKQENPATAINVLSAGQMMPARERKGLEKLKALSSKSSKESCKELPRACKKDLLRGSPLQNPLVNAPSSSVNTLTQQSAGENLNVHRSLVPHFASIRSSRSCVDLIPPNMASAQGGQGGNRCLSDITIARRNIFPPQNLCRMRPGSQSGIFTLSPDPNIPPELLKVYFPEGSCMDISRDIAITMYRDLYDRICGLKPEGPEPKNKTKPSSKNSSDRKYRFSKEEGCSMDDIASSGTVIKNASQGFEDNTSFISVPEHDDGDGDVMFVNNENYAQQVDRDVQDLLSNLHAQGSSSRKPAAKTSWQTYLSSSSPVNEHQHSSQTILGIPSTSPSQCLPINQVEAQEPQSPTFNLGSVPRGTLAAAIMEFPARDSIEQFFMMEGYQEQPTTAENILYVLPGQDSGSDGDEILAEPLRGVLLNESSTKSSHGSRVLHPLARSSRWSFFVAESRALLFEEEYEDVAIVAASSAGGRYWGVKPPQYHKKVPPGKQMVPSGGLVLTTRPPSPVSWLISSPTTPIRPHVFSFPLSTAPNFILFSLLPTETVHKRPQNRNTKTKTLIFFVLFFEAGK</sequence>